<reference evidence="2" key="1">
    <citation type="submission" date="2020-10" db="EMBL/GenBank/DDBJ databases">
        <authorList>
            <person name="Gilroy R."/>
        </authorList>
    </citation>
    <scope>NUCLEOTIDE SEQUENCE</scope>
    <source>
        <strain evidence="2">10532</strain>
    </source>
</reference>
<dbReference type="Proteomes" id="UP000823638">
    <property type="component" value="Unassembled WGS sequence"/>
</dbReference>
<accession>A0A9D9HQ12</accession>
<gene>
    <name evidence="2" type="ORF">IAA81_05845</name>
</gene>
<dbReference type="PANTHER" id="PTHR47618">
    <property type="entry name" value="BIFUNCTIONAL OLIGORIBONUCLEASE AND PAP PHOSPHATASE NRNA"/>
    <property type="match status" value="1"/>
</dbReference>
<dbReference type="AlphaFoldDB" id="A0A9D9HQ12"/>
<evidence type="ECO:0000313" key="3">
    <source>
        <dbReference type="Proteomes" id="UP000823638"/>
    </source>
</evidence>
<dbReference type="InterPro" id="IPR001667">
    <property type="entry name" value="DDH_dom"/>
</dbReference>
<comment type="caution">
    <text evidence="2">The sequence shown here is derived from an EMBL/GenBank/DDBJ whole genome shotgun (WGS) entry which is preliminary data.</text>
</comment>
<dbReference type="SUPFAM" id="SSF64182">
    <property type="entry name" value="DHH phosphoesterases"/>
    <property type="match status" value="1"/>
</dbReference>
<dbReference type="Pfam" id="PF01368">
    <property type="entry name" value="DHH"/>
    <property type="match status" value="1"/>
</dbReference>
<name>A0A9D9HQ12_9SPIR</name>
<protein>
    <submittedName>
        <fullName evidence="2">DHH family phosphoesterase</fullName>
    </submittedName>
</protein>
<dbReference type="Gene3D" id="3.90.1640.10">
    <property type="entry name" value="inorganic pyrophosphatase (n-terminal core)"/>
    <property type="match status" value="1"/>
</dbReference>
<reference evidence="2" key="2">
    <citation type="journal article" date="2021" name="PeerJ">
        <title>Extensive microbial diversity within the chicken gut microbiome revealed by metagenomics and culture.</title>
        <authorList>
            <person name="Gilroy R."/>
            <person name="Ravi A."/>
            <person name="Getino M."/>
            <person name="Pursley I."/>
            <person name="Horton D.L."/>
            <person name="Alikhan N.F."/>
            <person name="Baker D."/>
            <person name="Gharbi K."/>
            <person name="Hall N."/>
            <person name="Watson M."/>
            <person name="Adriaenssens E.M."/>
            <person name="Foster-Nyarko E."/>
            <person name="Jarju S."/>
            <person name="Secka A."/>
            <person name="Antonio M."/>
            <person name="Oren A."/>
            <person name="Chaudhuri R.R."/>
            <person name="La Ragione R."/>
            <person name="Hildebrand F."/>
            <person name="Pallen M.J."/>
        </authorList>
    </citation>
    <scope>NUCLEOTIDE SEQUENCE</scope>
    <source>
        <strain evidence="2">10532</strain>
    </source>
</reference>
<evidence type="ECO:0000259" key="1">
    <source>
        <dbReference type="Pfam" id="PF01368"/>
    </source>
</evidence>
<dbReference type="EMBL" id="JADIMM010000076">
    <property type="protein sequence ID" value="MBO8457733.1"/>
    <property type="molecule type" value="Genomic_DNA"/>
</dbReference>
<dbReference type="InterPro" id="IPR051319">
    <property type="entry name" value="Oligoribo/pAp-PDE_c-di-AMP_PDE"/>
</dbReference>
<organism evidence="2 3">
    <name type="scientific">Candidatus Gallitreponema excrementavium</name>
    <dbReference type="NCBI Taxonomy" id="2840840"/>
    <lineage>
        <taxon>Bacteria</taxon>
        <taxon>Pseudomonadati</taxon>
        <taxon>Spirochaetota</taxon>
        <taxon>Spirochaetia</taxon>
        <taxon>Spirochaetales</taxon>
        <taxon>Candidatus Gallitreponema</taxon>
    </lineage>
</organism>
<sequence>MPNLKIEAKKNYDSVVQRNEHAKNVLKVLDENKNFLLLGHTLPDADCISSLCAWALIIVKLKKKVSIYLPGNVPEQIAYLLDICRYNQISVFLDDIPENLKVEAIFILDTPKPEMIDASPRIWKLIESPDIIKAEIDHHLESDASSLTSEELRFVSSASSTCELIAYLIYKIGSKTDFVKKYETGVLFTRNVILSILTGIIGDTKNGVRFVSKRDKRMFNLFSKSLESKLDELTIKNSNNLANLEQVFDVIQSLSLNEKILIEELLENEIKRENISAVILDDDKSRELINKTDDYSLFVNTIKDVTDILAEHSGKTGLTMYLEEQEKRLYQIRIRCSKSYNKIDLRTILTNLKIENGGGHPGAIGLRIPPDAGLSQKEIFDMIAREIDLMVSKV</sequence>
<dbReference type="PANTHER" id="PTHR47618:SF2">
    <property type="entry name" value="CYCLIC-DI-AMP PHOSPHODIESTERASE GDPP"/>
    <property type="match status" value="1"/>
</dbReference>
<evidence type="ECO:0000313" key="2">
    <source>
        <dbReference type="EMBL" id="MBO8457733.1"/>
    </source>
</evidence>
<dbReference type="InterPro" id="IPR038763">
    <property type="entry name" value="DHH_sf"/>
</dbReference>
<feature type="domain" description="DDH" evidence="1">
    <location>
        <begin position="35"/>
        <end position="176"/>
    </location>
</feature>
<proteinExistence type="predicted"/>